<organism evidence="2 3">
    <name type="scientific">Coprinopsis cinerea (strain Okayama-7 / 130 / ATCC MYA-4618 / FGSC 9003)</name>
    <name type="common">Inky cap fungus</name>
    <name type="synonym">Hormographiella aspergillata</name>
    <dbReference type="NCBI Taxonomy" id="240176"/>
    <lineage>
        <taxon>Eukaryota</taxon>
        <taxon>Fungi</taxon>
        <taxon>Dikarya</taxon>
        <taxon>Basidiomycota</taxon>
        <taxon>Agaricomycotina</taxon>
        <taxon>Agaricomycetes</taxon>
        <taxon>Agaricomycetidae</taxon>
        <taxon>Agaricales</taxon>
        <taxon>Agaricineae</taxon>
        <taxon>Psathyrellaceae</taxon>
        <taxon>Coprinopsis</taxon>
    </lineage>
</organism>
<keyword evidence="3" id="KW-1185">Reference proteome</keyword>
<dbReference type="Proteomes" id="UP000001861">
    <property type="component" value="Unassembled WGS sequence"/>
</dbReference>
<evidence type="ECO:0000313" key="3">
    <source>
        <dbReference type="Proteomes" id="UP000001861"/>
    </source>
</evidence>
<dbReference type="Gene3D" id="3.30.900.20">
    <property type="match status" value="1"/>
</dbReference>
<dbReference type="InterPro" id="IPR053729">
    <property type="entry name" value="MAD2L1BP_domain_sf"/>
</dbReference>
<dbReference type="RefSeq" id="XP_001839403.2">
    <property type="nucleotide sequence ID" value="XM_001839351.2"/>
</dbReference>
<dbReference type="eggNOG" id="ENOG502SMZN">
    <property type="taxonomic scope" value="Eukaryota"/>
</dbReference>
<dbReference type="VEuPathDB" id="FungiDB:CC1G_11103"/>
<dbReference type="STRING" id="240176.A8P7P4"/>
<gene>
    <name evidence="2" type="ORF">CC1G_11103</name>
</gene>
<dbReference type="InParanoid" id="A8P7P4"/>
<dbReference type="OrthoDB" id="2387165at2759"/>
<comment type="caution">
    <text evidence="2">The sequence shown here is derived from an EMBL/GenBank/DDBJ whole genome shotgun (WGS) entry which is preliminary data.</text>
</comment>
<dbReference type="KEGG" id="cci:CC1G_11103"/>
<feature type="region of interest" description="Disordered" evidence="1">
    <location>
        <begin position="235"/>
        <end position="254"/>
    </location>
</feature>
<accession>A8P7P4</accession>
<evidence type="ECO:0000256" key="1">
    <source>
        <dbReference type="SAM" id="MobiDB-lite"/>
    </source>
</evidence>
<proteinExistence type="predicted"/>
<name>A8P7P4_COPC7</name>
<dbReference type="GeneID" id="6016017"/>
<protein>
    <submittedName>
        <fullName evidence="2">Uncharacterized protein</fullName>
    </submittedName>
</protein>
<sequence length="254" mass="27152">MVLFLKNQTPLPVQQLCRMSGKNTNTKAAKQRTELLNAFDTLSSHLTTTFTALSTALARSSSKENKDASPVDHRAYVAILLGPSLGTAKSKVFLGVDQFDARIWGMQEEQTGGNDDEDEDTDEDDESGSEAESGDEEATSDEEGPSDSESEGSEGESDGESDDEDGSDNDGGSSHTSETEEATSKENGKILAIEVPRGPRIVAPPTVSFAEEQRFLQNAERLLSRTLAAADASGYGLASEMRTSHIPPGFLART</sequence>
<feature type="region of interest" description="Disordered" evidence="1">
    <location>
        <begin position="107"/>
        <end position="190"/>
    </location>
</feature>
<dbReference type="AlphaFoldDB" id="A8P7P4"/>
<dbReference type="EMBL" id="AACS02000005">
    <property type="protein sequence ID" value="EAU82417.2"/>
    <property type="molecule type" value="Genomic_DNA"/>
</dbReference>
<dbReference type="HOGENOM" id="CLU_035340_0_0_1"/>
<reference evidence="2 3" key="1">
    <citation type="journal article" date="2010" name="Proc. Natl. Acad. Sci. U.S.A.">
        <title>Insights into evolution of multicellular fungi from the assembled chromosomes of the mushroom Coprinopsis cinerea (Coprinus cinereus).</title>
        <authorList>
            <person name="Stajich J.E."/>
            <person name="Wilke S.K."/>
            <person name="Ahren D."/>
            <person name="Au C.H."/>
            <person name="Birren B.W."/>
            <person name="Borodovsky M."/>
            <person name="Burns C."/>
            <person name="Canback B."/>
            <person name="Casselton L.A."/>
            <person name="Cheng C.K."/>
            <person name="Deng J."/>
            <person name="Dietrich F.S."/>
            <person name="Fargo D.C."/>
            <person name="Farman M.L."/>
            <person name="Gathman A.C."/>
            <person name="Goldberg J."/>
            <person name="Guigo R."/>
            <person name="Hoegger P.J."/>
            <person name="Hooker J.B."/>
            <person name="Huggins A."/>
            <person name="James T.Y."/>
            <person name="Kamada T."/>
            <person name="Kilaru S."/>
            <person name="Kodira C."/>
            <person name="Kues U."/>
            <person name="Kupfer D."/>
            <person name="Kwan H.S."/>
            <person name="Lomsadze A."/>
            <person name="Li W."/>
            <person name="Lilly W.W."/>
            <person name="Ma L.J."/>
            <person name="Mackey A.J."/>
            <person name="Manning G."/>
            <person name="Martin F."/>
            <person name="Muraguchi H."/>
            <person name="Natvig D.O."/>
            <person name="Palmerini H."/>
            <person name="Ramesh M.A."/>
            <person name="Rehmeyer C.J."/>
            <person name="Roe B.A."/>
            <person name="Shenoy N."/>
            <person name="Stanke M."/>
            <person name="Ter-Hovhannisyan V."/>
            <person name="Tunlid A."/>
            <person name="Velagapudi R."/>
            <person name="Vision T.J."/>
            <person name="Zeng Q."/>
            <person name="Zolan M.E."/>
            <person name="Pukkila P.J."/>
        </authorList>
    </citation>
    <scope>NUCLEOTIDE SEQUENCE [LARGE SCALE GENOMIC DNA]</scope>
    <source>
        <strain evidence="3">Okayama-7 / 130 / ATCC MYA-4618 / FGSC 9003</strain>
    </source>
</reference>
<evidence type="ECO:0000313" key="2">
    <source>
        <dbReference type="EMBL" id="EAU82417.2"/>
    </source>
</evidence>
<feature type="compositionally biased region" description="Acidic residues" evidence="1">
    <location>
        <begin position="114"/>
        <end position="168"/>
    </location>
</feature>
<dbReference type="OMA" id="YSNPCTE"/>